<accession>G7IIQ6</accession>
<reference evidence="2" key="3">
    <citation type="submission" date="2015-04" db="UniProtKB">
        <authorList>
            <consortium name="EnsemblPlants"/>
        </authorList>
    </citation>
    <scope>IDENTIFICATION</scope>
    <source>
        <strain evidence="2">cv. Jemalong A17</strain>
    </source>
</reference>
<dbReference type="HOGENOM" id="CLU_1868149_0_0_1"/>
<dbReference type="PANTHER" id="PTHR11697">
    <property type="entry name" value="GENERAL TRANSCRIPTION FACTOR 2-RELATED ZINC FINGER PROTEIN"/>
    <property type="match status" value="1"/>
</dbReference>
<dbReference type="STRING" id="3880.G7IIQ6"/>
<sequence>MISASGELASDGSASDDASFFRASCLQNLLSSKPLFFRRFNHAKSFATFDVNKLLRLDEFYPNDFLEVLEVGLRHQLRNYVINVQSNPKFELQEFLDPCSKLLLKLALLLPIATTCVERIFSTMKVVKNQLCNTISD</sequence>
<dbReference type="InterPro" id="IPR055298">
    <property type="entry name" value="AtLOH3-like"/>
</dbReference>
<dbReference type="PANTHER" id="PTHR11697:SF230">
    <property type="entry name" value="ZINC FINGER, MYM DOMAIN CONTAINING 1"/>
    <property type="match status" value="1"/>
</dbReference>
<evidence type="ECO:0000313" key="1">
    <source>
        <dbReference type="EMBL" id="AES65607.1"/>
    </source>
</evidence>
<name>G7IIQ6_MEDTR</name>
<dbReference type="EnsemblPlants" id="AES65607">
    <property type="protein sequence ID" value="AES65607"/>
    <property type="gene ID" value="MTR_2g042930"/>
</dbReference>
<proteinExistence type="predicted"/>
<protein>
    <recommendedName>
        <fullName evidence="4">HAT C-terminal dimerisation domain-containing protein</fullName>
    </recommendedName>
</protein>
<reference evidence="1 3" key="1">
    <citation type="journal article" date="2011" name="Nature">
        <title>The Medicago genome provides insight into the evolution of rhizobial symbioses.</title>
        <authorList>
            <person name="Young N.D."/>
            <person name="Debelle F."/>
            <person name="Oldroyd G.E."/>
            <person name="Geurts R."/>
            <person name="Cannon S.B."/>
            <person name="Udvardi M.K."/>
            <person name="Benedito V.A."/>
            <person name="Mayer K.F."/>
            <person name="Gouzy J."/>
            <person name="Schoof H."/>
            <person name="Van de Peer Y."/>
            <person name="Proost S."/>
            <person name="Cook D.R."/>
            <person name="Meyers B.C."/>
            <person name="Spannagl M."/>
            <person name="Cheung F."/>
            <person name="De Mita S."/>
            <person name="Krishnakumar V."/>
            <person name="Gundlach H."/>
            <person name="Zhou S."/>
            <person name="Mudge J."/>
            <person name="Bharti A.K."/>
            <person name="Murray J.D."/>
            <person name="Naoumkina M.A."/>
            <person name="Rosen B."/>
            <person name="Silverstein K.A."/>
            <person name="Tang H."/>
            <person name="Rombauts S."/>
            <person name="Zhao P.X."/>
            <person name="Zhou P."/>
            <person name="Barbe V."/>
            <person name="Bardou P."/>
            <person name="Bechner M."/>
            <person name="Bellec A."/>
            <person name="Berger A."/>
            <person name="Berges H."/>
            <person name="Bidwell S."/>
            <person name="Bisseling T."/>
            <person name="Choisne N."/>
            <person name="Couloux A."/>
            <person name="Denny R."/>
            <person name="Deshpande S."/>
            <person name="Dai X."/>
            <person name="Doyle J.J."/>
            <person name="Dudez A.M."/>
            <person name="Farmer A.D."/>
            <person name="Fouteau S."/>
            <person name="Franken C."/>
            <person name="Gibelin C."/>
            <person name="Gish J."/>
            <person name="Goldstein S."/>
            <person name="Gonzalez A.J."/>
            <person name="Green P.J."/>
            <person name="Hallab A."/>
            <person name="Hartog M."/>
            <person name="Hua A."/>
            <person name="Humphray S.J."/>
            <person name="Jeong D.H."/>
            <person name="Jing Y."/>
            <person name="Jocker A."/>
            <person name="Kenton S.M."/>
            <person name="Kim D.J."/>
            <person name="Klee K."/>
            <person name="Lai H."/>
            <person name="Lang C."/>
            <person name="Lin S."/>
            <person name="Macmil S.L."/>
            <person name="Magdelenat G."/>
            <person name="Matthews L."/>
            <person name="McCorrison J."/>
            <person name="Monaghan E.L."/>
            <person name="Mun J.H."/>
            <person name="Najar F.Z."/>
            <person name="Nicholson C."/>
            <person name="Noirot C."/>
            <person name="O'Bleness M."/>
            <person name="Paule C.R."/>
            <person name="Poulain J."/>
            <person name="Prion F."/>
            <person name="Qin B."/>
            <person name="Qu C."/>
            <person name="Retzel E.F."/>
            <person name="Riddle C."/>
            <person name="Sallet E."/>
            <person name="Samain S."/>
            <person name="Samson N."/>
            <person name="Sanders I."/>
            <person name="Saurat O."/>
            <person name="Scarpelli C."/>
            <person name="Schiex T."/>
            <person name="Segurens B."/>
            <person name="Severin A.J."/>
            <person name="Sherrier D.J."/>
            <person name="Shi R."/>
            <person name="Sims S."/>
            <person name="Singer S.R."/>
            <person name="Sinharoy S."/>
            <person name="Sterck L."/>
            <person name="Viollet A."/>
            <person name="Wang B.B."/>
            <person name="Wang K."/>
            <person name="Wang M."/>
            <person name="Wang X."/>
            <person name="Warfsmann J."/>
            <person name="Weissenbach J."/>
            <person name="White D.D."/>
            <person name="White J.D."/>
            <person name="Wiley G.B."/>
            <person name="Wincker P."/>
            <person name="Xing Y."/>
            <person name="Yang L."/>
            <person name="Yao Z."/>
            <person name="Ying F."/>
            <person name="Zhai J."/>
            <person name="Zhou L."/>
            <person name="Zuber A."/>
            <person name="Denarie J."/>
            <person name="Dixon R.A."/>
            <person name="May G.D."/>
            <person name="Schwartz D.C."/>
            <person name="Rogers J."/>
            <person name="Quetier F."/>
            <person name="Town C.D."/>
            <person name="Roe B.A."/>
        </authorList>
    </citation>
    <scope>NUCLEOTIDE SEQUENCE [LARGE SCALE GENOMIC DNA]</scope>
    <source>
        <strain evidence="1">A17</strain>
        <strain evidence="2 3">cv. Jemalong A17</strain>
    </source>
</reference>
<dbReference type="PaxDb" id="3880-AES65607"/>
<evidence type="ECO:0008006" key="4">
    <source>
        <dbReference type="Google" id="ProtNLM"/>
    </source>
</evidence>
<gene>
    <name evidence="1" type="ordered locus">MTR_2g042930</name>
</gene>
<dbReference type="Proteomes" id="UP000002051">
    <property type="component" value="Chromosome 2"/>
</dbReference>
<dbReference type="AlphaFoldDB" id="G7IIQ6"/>
<reference evidence="1 3" key="2">
    <citation type="journal article" date="2014" name="BMC Genomics">
        <title>An improved genome release (version Mt4.0) for the model legume Medicago truncatula.</title>
        <authorList>
            <person name="Tang H."/>
            <person name="Krishnakumar V."/>
            <person name="Bidwell S."/>
            <person name="Rosen B."/>
            <person name="Chan A."/>
            <person name="Zhou S."/>
            <person name="Gentzbittel L."/>
            <person name="Childs K.L."/>
            <person name="Yandell M."/>
            <person name="Gundlach H."/>
            <person name="Mayer K.F."/>
            <person name="Schwartz D.C."/>
            <person name="Town C.D."/>
        </authorList>
    </citation>
    <scope>GENOME REANNOTATION</scope>
    <source>
        <strain evidence="2 3">cv. Jemalong A17</strain>
    </source>
</reference>
<evidence type="ECO:0000313" key="2">
    <source>
        <dbReference type="EnsemblPlants" id="AES65607"/>
    </source>
</evidence>
<organism evidence="1 3">
    <name type="scientific">Medicago truncatula</name>
    <name type="common">Barrel medic</name>
    <name type="synonym">Medicago tribuloides</name>
    <dbReference type="NCBI Taxonomy" id="3880"/>
    <lineage>
        <taxon>Eukaryota</taxon>
        <taxon>Viridiplantae</taxon>
        <taxon>Streptophyta</taxon>
        <taxon>Embryophyta</taxon>
        <taxon>Tracheophyta</taxon>
        <taxon>Spermatophyta</taxon>
        <taxon>Magnoliopsida</taxon>
        <taxon>eudicotyledons</taxon>
        <taxon>Gunneridae</taxon>
        <taxon>Pentapetalae</taxon>
        <taxon>rosids</taxon>
        <taxon>fabids</taxon>
        <taxon>Fabales</taxon>
        <taxon>Fabaceae</taxon>
        <taxon>Papilionoideae</taxon>
        <taxon>50 kb inversion clade</taxon>
        <taxon>NPAAA clade</taxon>
        <taxon>Hologalegina</taxon>
        <taxon>IRL clade</taxon>
        <taxon>Trifolieae</taxon>
        <taxon>Medicago</taxon>
    </lineage>
</organism>
<keyword evidence="3" id="KW-1185">Reference proteome</keyword>
<evidence type="ECO:0000313" key="3">
    <source>
        <dbReference type="Proteomes" id="UP000002051"/>
    </source>
</evidence>
<dbReference type="EMBL" id="CM001218">
    <property type="protein sequence ID" value="AES65607.1"/>
    <property type="molecule type" value="Genomic_DNA"/>
</dbReference>